<evidence type="ECO:0000313" key="1">
    <source>
        <dbReference type="EMBL" id="GCD53075.1"/>
    </source>
</evidence>
<gene>
    <name evidence="1" type="ORF">NBRC3188_1772</name>
</gene>
<proteinExistence type="predicted"/>
<dbReference type="AlphaFoldDB" id="A0A401WUU2"/>
<dbReference type="EMBL" id="BDES01000049">
    <property type="protein sequence ID" value="GCD53075.1"/>
    <property type="molecule type" value="Genomic_DNA"/>
</dbReference>
<dbReference type="Proteomes" id="UP000287300">
    <property type="component" value="Unassembled WGS sequence"/>
</dbReference>
<evidence type="ECO:0000313" key="2">
    <source>
        <dbReference type="Proteomes" id="UP000287300"/>
    </source>
</evidence>
<reference evidence="1 2" key="1">
    <citation type="submission" date="2016-06" db="EMBL/GenBank/DDBJ databases">
        <title>Acetobacter pasteurianus NBRC 3188 whole genome sequencing project.</title>
        <authorList>
            <person name="Matsutani M."/>
            <person name="Shiwa Y."/>
            <person name="Okamoto-Kainuma A."/>
            <person name="Ishikawa M."/>
            <person name="Koizumi Y."/>
            <person name="Yoshikawa H."/>
            <person name="Yakushi T."/>
            <person name="Matsushita K."/>
        </authorList>
    </citation>
    <scope>NUCLEOTIDE SEQUENCE [LARGE SCALE GENOMIC DNA]</scope>
    <source>
        <strain evidence="1 2">NBRC 3188</strain>
    </source>
</reference>
<name>A0A401WUU2_ACEPA</name>
<protein>
    <submittedName>
        <fullName evidence="1">Uncharacterized protein</fullName>
    </submittedName>
</protein>
<organism evidence="1 2">
    <name type="scientific">Acetobacter pasteurianus NBRC 3188</name>
    <dbReference type="NCBI Taxonomy" id="1226663"/>
    <lineage>
        <taxon>Bacteria</taxon>
        <taxon>Pseudomonadati</taxon>
        <taxon>Pseudomonadota</taxon>
        <taxon>Alphaproteobacteria</taxon>
        <taxon>Acetobacterales</taxon>
        <taxon>Acetobacteraceae</taxon>
        <taxon>Acetobacter</taxon>
    </lineage>
</organism>
<accession>A0A401WUU2</accession>
<sequence length="275" mass="32144">MRDKNYLRNDLDTHVMTESKSRSFNFRRANGSSFYFFKITWSAGVISITGDMGELMLEHCYAMPTFEKAVRWAADAELQYILGKSNVSEEYDGKETAKAIIRHANNEVIGALNGQFWGGGIRSNGMRQIAQKIRKGLLEKEELEDYDIYYFSKRTKIDSFVIRNVPAKYWDFCDVWDGWIELWKALEDFGRYRKWSDDSLKNILKPSYRREMRKAVEEACCTEMGAIDLFNHTDYDDYPIMRDYSFTNYRLAAAIRWACQKFIAEGVVPAEREVA</sequence>
<comment type="caution">
    <text evidence="1">The sequence shown here is derived from an EMBL/GenBank/DDBJ whole genome shotgun (WGS) entry which is preliminary data.</text>
</comment>